<keyword evidence="7" id="KW-1185">Reference proteome</keyword>
<dbReference type="SUPFAM" id="SSF160369">
    <property type="entry name" value="Ribosomal protein L10-like"/>
    <property type="match status" value="1"/>
</dbReference>
<protein>
    <recommendedName>
        <fullName evidence="4 5">Large ribosomal subunit protein uL10</fullName>
    </recommendedName>
</protein>
<organism evidence="6 7">
    <name type="scientific">Clostridium aromativorans</name>
    <dbReference type="NCBI Taxonomy" id="2836848"/>
    <lineage>
        <taxon>Bacteria</taxon>
        <taxon>Bacillati</taxon>
        <taxon>Bacillota</taxon>
        <taxon>Clostridia</taxon>
        <taxon>Eubacteriales</taxon>
        <taxon>Clostridiaceae</taxon>
        <taxon>Clostridium</taxon>
    </lineage>
</organism>
<dbReference type="Pfam" id="PF00466">
    <property type="entry name" value="Ribosomal_L10"/>
    <property type="match status" value="1"/>
</dbReference>
<proteinExistence type="inferred from homology"/>
<dbReference type="Gene3D" id="6.10.250.290">
    <property type="match status" value="1"/>
</dbReference>
<evidence type="ECO:0000313" key="6">
    <source>
        <dbReference type="EMBL" id="MCC9296720.1"/>
    </source>
</evidence>
<dbReference type="InterPro" id="IPR022973">
    <property type="entry name" value="Ribosomal_uL10_bac"/>
</dbReference>
<dbReference type="CDD" id="cd05797">
    <property type="entry name" value="Ribosomal_L10"/>
    <property type="match status" value="1"/>
</dbReference>
<dbReference type="PANTHER" id="PTHR11560">
    <property type="entry name" value="39S RIBOSOMAL PROTEIN L10, MITOCHONDRIAL"/>
    <property type="match status" value="1"/>
</dbReference>
<reference evidence="6" key="1">
    <citation type="submission" date="2021-11" db="EMBL/GenBank/DDBJ databases">
        <authorList>
            <person name="Qingchun L."/>
            <person name="Dong Z."/>
            <person name="Zongwei Q."/>
            <person name="Jia Z."/>
            <person name="Duotao L."/>
        </authorList>
    </citation>
    <scope>NUCLEOTIDE SEQUENCE</scope>
    <source>
        <strain evidence="6">WLY-B-L2</strain>
    </source>
</reference>
<dbReference type="HAMAP" id="MF_00362">
    <property type="entry name" value="Ribosomal_uL10"/>
    <property type="match status" value="1"/>
</dbReference>
<comment type="similarity">
    <text evidence="1 5">Belongs to the universal ribosomal protein uL10 family.</text>
</comment>
<dbReference type="RefSeq" id="WP_150355434.1">
    <property type="nucleotide sequence ID" value="NZ_JAJJPB010000045.1"/>
</dbReference>
<keyword evidence="2 5" id="KW-0689">Ribosomal protein</keyword>
<dbReference type="EMBL" id="JAJJPB010000045">
    <property type="protein sequence ID" value="MCC9296720.1"/>
    <property type="molecule type" value="Genomic_DNA"/>
</dbReference>
<gene>
    <name evidence="5 6" type="primary">rplJ</name>
    <name evidence="6" type="ORF">LN736_17940</name>
</gene>
<comment type="subunit">
    <text evidence="5">Part of the ribosomal stalk of the 50S ribosomal subunit. The N-terminus interacts with L11 and the large rRNA to form the base of the stalk. The C-terminus forms an elongated spine to which L12 dimers bind in a sequential fashion forming a multimeric L10(L12)X complex.</text>
</comment>
<comment type="function">
    <text evidence="5">Forms part of the ribosomal stalk, playing a central role in the interaction of the ribosome with GTP-bound translation factors.</text>
</comment>
<dbReference type="Gene3D" id="3.30.70.1730">
    <property type="match status" value="1"/>
</dbReference>
<dbReference type="NCBIfam" id="NF000955">
    <property type="entry name" value="PRK00099.1-1"/>
    <property type="match status" value="1"/>
</dbReference>
<keyword evidence="5" id="KW-0694">RNA-binding</keyword>
<dbReference type="GO" id="GO:0005840">
    <property type="term" value="C:ribosome"/>
    <property type="evidence" value="ECO:0007669"/>
    <property type="project" value="UniProtKB-KW"/>
</dbReference>
<evidence type="ECO:0000256" key="4">
    <source>
        <dbReference type="ARBA" id="ARBA00035202"/>
    </source>
</evidence>
<keyword evidence="3 5" id="KW-0687">Ribonucleoprotein</keyword>
<accession>A0ABS8NCA0</accession>
<evidence type="ECO:0000256" key="2">
    <source>
        <dbReference type="ARBA" id="ARBA00022980"/>
    </source>
</evidence>
<sequence length="166" mass="18607">MGKNRELKEAKVKEIEEKMRKAQSIIFAKYQGLTVEEDTKLRKNLREAGVEYKVFKNTLAKLAAKELGFDEVENIFSGPVSTAFGYDDPAAPARILNDFSKDHKMLELKGGVVQGEIFDIDKVKQLATIPPKDVLIAKLLGSFKAPLSNFVYLLNAISEKQKSQED</sequence>
<evidence type="ECO:0000256" key="3">
    <source>
        <dbReference type="ARBA" id="ARBA00023274"/>
    </source>
</evidence>
<dbReference type="Proteomes" id="UP001165422">
    <property type="component" value="Unassembled WGS sequence"/>
</dbReference>
<dbReference type="InterPro" id="IPR047865">
    <property type="entry name" value="Ribosomal_uL10_bac_type"/>
</dbReference>
<dbReference type="InterPro" id="IPR001790">
    <property type="entry name" value="Ribosomal_uL10"/>
</dbReference>
<evidence type="ECO:0000256" key="1">
    <source>
        <dbReference type="ARBA" id="ARBA00008889"/>
    </source>
</evidence>
<evidence type="ECO:0000256" key="5">
    <source>
        <dbReference type="HAMAP-Rule" id="MF_00362"/>
    </source>
</evidence>
<name>A0ABS8NCA0_9CLOT</name>
<dbReference type="InterPro" id="IPR043141">
    <property type="entry name" value="Ribosomal_uL10-like_sf"/>
</dbReference>
<keyword evidence="5" id="KW-0699">rRNA-binding</keyword>
<evidence type="ECO:0000313" key="7">
    <source>
        <dbReference type="Proteomes" id="UP001165422"/>
    </source>
</evidence>
<comment type="caution">
    <text evidence="6">The sequence shown here is derived from an EMBL/GenBank/DDBJ whole genome shotgun (WGS) entry which is preliminary data.</text>
</comment>